<evidence type="ECO:0000313" key="1">
    <source>
        <dbReference type="EMBL" id="KAJ3845499.1"/>
    </source>
</evidence>
<keyword evidence="1" id="KW-0489">Methyltransferase</keyword>
<dbReference type="AlphaFoldDB" id="A0AA38PM48"/>
<dbReference type="Proteomes" id="UP001163846">
    <property type="component" value="Unassembled WGS sequence"/>
</dbReference>
<dbReference type="GO" id="GO:0032259">
    <property type="term" value="P:methylation"/>
    <property type="evidence" value="ECO:0007669"/>
    <property type="project" value="UniProtKB-KW"/>
</dbReference>
<protein>
    <submittedName>
        <fullName evidence="1">Methyltransferase-domain-containing protein</fullName>
    </submittedName>
</protein>
<keyword evidence="2" id="KW-1185">Reference proteome</keyword>
<dbReference type="SUPFAM" id="SSF53335">
    <property type="entry name" value="S-adenosyl-L-methionine-dependent methyltransferases"/>
    <property type="match status" value="1"/>
</dbReference>
<keyword evidence="1" id="KW-0808">Transferase</keyword>
<name>A0AA38PM48_9AGAR</name>
<dbReference type="InterPro" id="IPR019410">
    <property type="entry name" value="Methyltransf_16"/>
</dbReference>
<reference evidence="1" key="1">
    <citation type="submission" date="2022-08" db="EMBL/GenBank/DDBJ databases">
        <authorList>
            <consortium name="DOE Joint Genome Institute"/>
            <person name="Min B."/>
            <person name="Riley R."/>
            <person name="Sierra-Patev S."/>
            <person name="Naranjo-Ortiz M."/>
            <person name="Looney B."/>
            <person name="Konkel Z."/>
            <person name="Slot J.C."/>
            <person name="Sakamoto Y."/>
            <person name="Steenwyk J.L."/>
            <person name="Rokas A."/>
            <person name="Carro J."/>
            <person name="Camarero S."/>
            <person name="Ferreira P."/>
            <person name="Molpeceres G."/>
            <person name="Ruiz-Duenas F.J."/>
            <person name="Serrano A."/>
            <person name="Henrissat B."/>
            <person name="Drula E."/>
            <person name="Hughes K.W."/>
            <person name="Mata J.L."/>
            <person name="Ishikawa N.K."/>
            <person name="Vargas-Isla R."/>
            <person name="Ushijima S."/>
            <person name="Smith C.A."/>
            <person name="Ahrendt S."/>
            <person name="Andreopoulos W."/>
            <person name="He G."/>
            <person name="Labutti K."/>
            <person name="Lipzen A."/>
            <person name="Ng V."/>
            <person name="Sandor L."/>
            <person name="Barry K."/>
            <person name="Martinez A.T."/>
            <person name="Xiao Y."/>
            <person name="Gibbons J.G."/>
            <person name="Terashima K."/>
            <person name="Hibbett D.S."/>
            <person name="Grigoriev I.V."/>
        </authorList>
    </citation>
    <scope>NUCLEOTIDE SEQUENCE</scope>
    <source>
        <strain evidence="1">TFB9207</strain>
    </source>
</reference>
<proteinExistence type="predicted"/>
<evidence type="ECO:0000313" key="2">
    <source>
        <dbReference type="Proteomes" id="UP001163846"/>
    </source>
</evidence>
<dbReference type="PANTHER" id="PTHR14614:SF130">
    <property type="entry name" value="PROTEIN-LYSINE N-METHYLTRANSFERASE EEF2KMT"/>
    <property type="match status" value="1"/>
</dbReference>
<dbReference type="EMBL" id="MU805935">
    <property type="protein sequence ID" value="KAJ3845499.1"/>
    <property type="molecule type" value="Genomic_DNA"/>
</dbReference>
<dbReference type="InterPro" id="IPR029063">
    <property type="entry name" value="SAM-dependent_MTases_sf"/>
</dbReference>
<sequence>MGYAFLAQPRSIELPSGISFAEINRCLVEHIVLNPHFQLYPPSRQYQRAFWKTMIGRLEELLARQEAEDEEIDPRILDYYLSILPSSGPLSGSSDPSLRGQICDRGLPLGETPAKSFVTRFWEYGPTHNQERSHEDVVDLTRYQTATLEESRTTIEGGTTGLRTWLASHVLARYLIQNPSVVEGKRVLELGSGIGYLGIIVASLQRLAFKDSSSLWLTDVNDSVLSQCRQSIQLPCNISSTHKSVEFRTLDWEDVSRPNVGILKTLLRDEIKPDIILGADIVFDPALVPPLVALIRLALQLGSESNTQGLALIALTIRNPETFQYFLDRVREQGLCFEDVPSPEATKGFEFVDAVEGGVSTSDRVRILRITWGAR</sequence>
<dbReference type="PANTHER" id="PTHR14614">
    <property type="entry name" value="HEPATOCELLULAR CARCINOMA-ASSOCIATED ANTIGEN"/>
    <property type="match status" value="1"/>
</dbReference>
<dbReference type="CDD" id="cd02440">
    <property type="entry name" value="AdoMet_MTases"/>
    <property type="match status" value="1"/>
</dbReference>
<accession>A0AA38PM48</accession>
<dbReference type="GO" id="GO:0008757">
    <property type="term" value="F:S-adenosylmethionine-dependent methyltransferase activity"/>
    <property type="evidence" value="ECO:0007669"/>
    <property type="project" value="UniProtKB-ARBA"/>
</dbReference>
<dbReference type="Gene3D" id="3.40.50.150">
    <property type="entry name" value="Vaccinia Virus protein VP39"/>
    <property type="match status" value="1"/>
</dbReference>
<gene>
    <name evidence="1" type="ORF">F5878DRAFT_654863</name>
</gene>
<dbReference type="Pfam" id="PF10294">
    <property type="entry name" value="Methyltransf_16"/>
    <property type="match status" value="1"/>
</dbReference>
<comment type="caution">
    <text evidence="1">The sequence shown here is derived from an EMBL/GenBank/DDBJ whole genome shotgun (WGS) entry which is preliminary data.</text>
</comment>
<organism evidence="1 2">
    <name type="scientific">Lentinula raphanica</name>
    <dbReference type="NCBI Taxonomy" id="153919"/>
    <lineage>
        <taxon>Eukaryota</taxon>
        <taxon>Fungi</taxon>
        <taxon>Dikarya</taxon>
        <taxon>Basidiomycota</taxon>
        <taxon>Agaricomycotina</taxon>
        <taxon>Agaricomycetes</taxon>
        <taxon>Agaricomycetidae</taxon>
        <taxon>Agaricales</taxon>
        <taxon>Marasmiineae</taxon>
        <taxon>Omphalotaceae</taxon>
        <taxon>Lentinula</taxon>
    </lineage>
</organism>